<evidence type="ECO:0000256" key="7">
    <source>
        <dbReference type="ARBA" id="ARBA00023010"/>
    </source>
</evidence>
<evidence type="ECO:0000256" key="4">
    <source>
        <dbReference type="ARBA" id="ARBA00022692"/>
    </source>
</evidence>
<keyword evidence="5 9" id="KW-0653">Protein transport</keyword>
<comment type="caution">
    <text evidence="11">The sequence shown here is derived from an EMBL/GenBank/DDBJ whole genome shotgun (WGS) entry which is preliminary data.</text>
</comment>
<keyword evidence="4 9" id="KW-0812">Transmembrane</keyword>
<dbReference type="PANTHER" id="PTHR42982:SF8">
    <property type="entry name" value="SEC-INDEPENDENT PROTEIN TRANSLOCASE PROTEIN TATA"/>
    <property type="match status" value="1"/>
</dbReference>
<dbReference type="InterPro" id="IPR003369">
    <property type="entry name" value="TatA/B/E"/>
</dbReference>
<evidence type="ECO:0000256" key="5">
    <source>
        <dbReference type="ARBA" id="ARBA00022927"/>
    </source>
</evidence>
<dbReference type="PANTHER" id="PTHR42982">
    <property type="entry name" value="SEC-INDEPENDENT PROTEIN TRANSLOCASE PROTEIN TATA"/>
    <property type="match status" value="1"/>
</dbReference>
<keyword evidence="6 9" id="KW-1133">Transmembrane helix</keyword>
<comment type="subunit">
    <text evidence="9">The Tat system comprises two distinct complexes: a TatABC complex, containing multiple copies of TatA, TatB and TatC subunits, and a separate TatA complex, containing only TatA subunits. Substrates initially bind to the TatABC complex, which probably triggers association of the separate TatA complex to form the active translocon.</text>
</comment>
<evidence type="ECO:0000256" key="8">
    <source>
        <dbReference type="ARBA" id="ARBA00023136"/>
    </source>
</evidence>
<dbReference type="InterPro" id="IPR006312">
    <property type="entry name" value="TatA/E"/>
</dbReference>
<proteinExistence type="inferred from homology"/>
<accession>A0A2V4B9M9</accession>
<protein>
    <recommendedName>
        <fullName evidence="9">Sec-independent protein translocase protein TatA</fullName>
    </recommendedName>
</protein>
<evidence type="ECO:0000313" key="11">
    <source>
        <dbReference type="EMBL" id="PXY31970.1"/>
    </source>
</evidence>
<dbReference type="Proteomes" id="UP000249915">
    <property type="component" value="Unassembled WGS sequence"/>
</dbReference>
<feature type="compositionally biased region" description="Basic and acidic residues" evidence="10">
    <location>
        <begin position="99"/>
        <end position="110"/>
    </location>
</feature>
<dbReference type="OrthoDB" id="5245163at2"/>
<gene>
    <name evidence="9" type="primary">tatA</name>
    <name evidence="11" type="ORF">BAY60_06505</name>
</gene>
<dbReference type="GO" id="GO:0008320">
    <property type="term" value="F:protein transmembrane transporter activity"/>
    <property type="evidence" value="ECO:0007669"/>
    <property type="project" value="UniProtKB-UniRule"/>
</dbReference>
<name>A0A2V4B9M9_9PSEU</name>
<keyword evidence="8 9" id="KW-0472">Membrane</keyword>
<dbReference type="RefSeq" id="WP_112280005.1">
    <property type="nucleotide sequence ID" value="NZ_MASW01000001.1"/>
</dbReference>
<feature type="compositionally biased region" description="Low complexity" evidence="10">
    <location>
        <begin position="47"/>
        <end position="74"/>
    </location>
</feature>
<dbReference type="GO" id="GO:0043953">
    <property type="term" value="P:protein transport by the Tat complex"/>
    <property type="evidence" value="ECO:0007669"/>
    <property type="project" value="UniProtKB-UniRule"/>
</dbReference>
<dbReference type="GO" id="GO:0033281">
    <property type="term" value="C:TAT protein transport complex"/>
    <property type="evidence" value="ECO:0007669"/>
    <property type="project" value="UniProtKB-UniRule"/>
</dbReference>
<dbReference type="AlphaFoldDB" id="A0A2V4B9M9"/>
<evidence type="ECO:0000256" key="10">
    <source>
        <dbReference type="SAM" id="MobiDB-lite"/>
    </source>
</evidence>
<keyword evidence="12" id="KW-1185">Reference proteome</keyword>
<comment type="similarity">
    <text evidence="9">Belongs to the TatA/E family.</text>
</comment>
<dbReference type="Gene3D" id="1.20.5.3310">
    <property type="match status" value="1"/>
</dbReference>
<dbReference type="EMBL" id="MASW01000001">
    <property type="protein sequence ID" value="PXY31970.1"/>
    <property type="molecule type" value="Genomic_DNA"/>
</dbReference>
<keyword evidence="7 9" id="KW-0811">Translocation</keyword>
<evidence type="ECO:0000256" key="3">
    <source>
        <dbReference type="ARBA" id="ARBA00022475"/>
    </source>
</evidence>
<evidence type="ECO:0000313" key="12">
    <source>
        <dbReference type="Proteomes" id="UP000249915"/>
    </source>
</evidence>
<evidence type="ECO:0000256" key="6">
    <source>
        <dbReference type="ARBA" id="ARBA00022989"/>
    </source>
</evidence>
<evidence type="ECO:0000256" key="2">
    <source>
        <dbReference type="ARBA" id="ARBA00022448"/>
    </source>
</evidence>
<reference evidence="11 12" key="1">
    <citation type="submission" date="2016-07" db="EMBL/GenBank/DDBJ databases">
        <title>Draft genome sequence of Prauserella muralis DSM 45305, isolated from a mould-covered wall in an indoor environment.</title>
        <authorList>
            <person name="Ruckert C."/>
            <person name="Albersmeier A."/>
            <person name="Jiang C.-L."/>
            <person name="Jiang Y."/>
            <person name="Kalinowski J."/>
            <person name="Schneider O."/>
            <person name="Winkler A."/>
            <person name="Zotchev S.B."/>
        </authorList>
    </citation>
    <scope>NUCLEOTIDE SEQUENCE [LARGE SCALE GENOMIC DNA]</scope>
    <source>
        <strain evidence="11 12">DSM 45305</strain>
    </source>
</reference>
<comment type="function">
    <text evidence="9">Part of the twin-arginine translocation (Tat) system that transports large folded proteins containing a characteristic twin-arginine motif in their signal peptide across membranes. TatA could form the protein-conducting channel of the Tat system.</text>
</comment>
<evidence type="ECO:0000256" key="1">
    <source>
        <dbReference type="ARBA" id="ARBA00004162"/>
    </source>
</evidence>
<organism evidence="11 12">
    <name type="scientific">Prauserella muralis</name>
    <dbReference type="NCBI Taxonomy" id="588067"/>
    <lineage>
        <taxon>Bacteria</taxon>
        <taxon>Bacillati</taxon>
        <taxon>Actinomycetota</taxon>
        <taxon>Actinomycetes</taxon>
        <taxon>Pseudonocardiales</taxon>
        <taxon>Pseudonocardiaceae</taxon>
        <taxon>Prauserella</taxon>
    </lineage>
</organism>
<keyword evidence="3 9" id="KW-1003">Cell membrane</keyword>
<dbReference type="HAMAP" id="MF_00236">
    <property type="entry name" value="TatA_E"/>
    <property type="match status" value="1"/>
</dbReference>
<sequence length="110" mass="11197">MGGFAPSHLLILLLAVIVLFGARRLPEAARGLGRSLRVFKAEVADRGATASAQPPAASPGATTAAAGPAAPAESADAHDQATDAQPVRTVDSLAAEWSGGKRTERREEAV</sequence>
<evidence type="ECO:0000256" key="9">
    <source>
        <dbReference type="HAMAP-Rule" id="MF_00236"/>
    </source>
</evidence>
<feature type="region of interest" description="Disordered" evidence="10">
    <location>
        <begin position="45"/>
        <end position="110"/>
    </location>
</feature>
<keyword evidence="2 9" id="KW-0813">Transport</keyword>
<comment type="subcellular location">
    <subcellularLocation>
        <location evidence="1 9">Cell membrane</location>
        <topology evidence="1 9">Single-pass membrane protein</topology>
    </subcellularLocation>
</comment>
<dbReference type="Pfam" id="PF02416">
    <property type="entry name" value="TatA_B_E"/>
    <property type="match status" value="1"/>
</dbReference>